<feature type="compositionally biased region" description="Basic and acidic residues" evidence="1">
    <location>
        <begin position="571"/>
        <end position="580"/>
    </location>
</feature>
<evidence type="ECO:0000313" key="2">
    <source>
        <dbReference type="EMBL" id="TEB37177.1"/>
    </source>
</evidence>
<dbReference type="EMBL" id="QPFP01000004">
    <property type="protein sequence ID" value="TEB37177.1"/>
    <property type="molecule type" value="Genomic_DNA"/>
</dbReference>
<keyword evidence="3" id="KW-1185">Reference proteome</keyword>
<feature type="compositionally biased region" description="Acidic residues" evidence="1">
    <location>
        <begin position="621"/>
        <end position="632"/>
    </location>
</feature>
<sequence>MPNFDYREEVVRRSAAYPTLLRVWNHPARPSSQCTAVFVVVRETGLRTETETEPDRGPGTGARTPVAPVLHPWSAPHHDIEDMQELGPGDVLFARQWREDRREDDVFILRLTARAGGSFPPMFEVVGHPHLPNHMSHSFVVLLDTTMKARKDRSQIERDLKIPSQTDERVLERHGFSELRNGDVIFARTRHAVPMGYGRRTLRLFTQCERNDVHDAMISLLGTEEERRPDRVRIETLGLEGVTDGKQCFTFGPTTQQSPHIIAPSRHLKVSCQEEGSGEVQQVVKQALETITPLAVRSFEMGPQNVVNTIRDQNDMVGVPRLGCDDNWAFPAAQCNIGAAQSSGTSGSLNGEMGHFGGAHGDPGDSVGAFTNILAVPQLPPGYDPGRFFLLYLGLYVTLHPFVSLNFSGRQAHGATAATAPPGVEPANHAYRCNFVFYPPASMMSGKSRYTLASHQDGTPLYRSPEMVDYGTILSSDRVTPSQCTDSTWARDGETILPTDALADFISRGDVLGQLPERMDVQIDAEKFYASISYLGDSGQRIMPELSSLTPQRGPDSNEEERRKARVRFKRLQDRMDKFHPSSVYKGPSKKQAGTSKKDQCGRGTTRRKRGRSTNTNSQEASEDEMSDSGPESEERSEGEITNAGLEREELGEGEANDSMPDSGEESEDSFNYSFKEQSAERGCRRGRR</sequence>
<feature type="compositionally biased region" description="Basic and acidic residues" evidence="1">
    <location>
        <begin position="678"/>
        <end position="689"/>
    </location>
</feature>
<feature type="region of interest" description="Disordered" evidence="1">
    <location>
        <begin position="570"/>
        <end position="689"/>
    </location>
</feature>
<dbReference type="Proteomes" id="UP000298030">
    <property type="component" value="Unassembled WGS sequence"/>
</dbReference>
<proteinExistence type="predicted"/>
<evidence type="ECO:0000313" key="3">
    <source>
        <dbReference type="Proteomes" id="UP000298030"/>
    </source>
</evidence>
<protein>
    <submittedName>
        <fullName evidence="2">Uncharacterized protein</fullName>
    </submittedName>
</protein>
<accession>A0A4Y7TSK6</accession>
<gene>
    <name evidence="2" type="ORF">FA13DRAFT_1705463</name>
</gene>
<dbReference type="AlphaFoldDB" id="A0A4Y7TSK6"/>
<organism evidence="2 3">
    <name type="scientific">Coprinellus micaceus</name>
    <name type="common">Glistening ink-cap mushroom</name>
    <name type="synonym">Coprinus micaceus</name>
    <dbReference type="NCBI Taxonomy" id="71717"/>
    <lineage>
        <taxon>Eukaryota</taxon>
        <taxon>Fungi</taxon>
        <taxon>Dikarya</taxon>
        <taxon>Basidiomycota</taxon>
        <taxon>Agaricomycotina</taxon>
        <taxon>Agaricomycetes</taxon>
        <taxon>Agaricomycetidae</taxon>
        <taxon>Agaricales</taxon>
        <taxon>Agaricineae</taxon>
        <taxon>Psathyrellaceae</taxon>
        <taxon>Coprinellus</taxon>
    </lineage>
</organism>
<name>A0A4Y7TSK6_COPMI</name>
<evidence type="ECO:0000256" key="1">
    <source>
        <dbReference type="SAM" id="MobiDB-lite"/>
    </source>
</evidence>
<comment type="caution">
    <text evidence="2">The sequence shown here is derived from an EMBL/GenBank/DDBJ whole genome shotgun (WGS) entry which is preliminary data.</text>
</comment>
<reference evidence="2 3" key="1">
    <citation type="journal article" date="2019" name="Nat. Ecol. Evol.">
        <title>Megaphylogeny resolves global patterns of mushroom evolution.</title>
        <authorList>
            <person name="Varga T."/>
            <person name="Krizsan K."/>
            <person name="Foldi C."/>
            <person name="Dima B."/>
            <person name="Sanchez-Garcia M."/>
            <person name="Sanchez-Ramirez S."/>
            <person name="Szollosi G.J."/>
            <person name="Szarkandi J.G."/>
            <person name="Papp V."/>
            <person name="Albert L."/>
            <person name="Andreopoulos W."/>
            <person name="Angelini C."/>
            <person name="Antonin V."/>
            <person name="Barry K.W."/>
            <person name="Bougher N.L."/>
            <person name="Buchanan P."/>
            <person name="Buyck B."/>
            <person name="Bense V."/>
            <person name="Catcheside P."/>
            <person name="Chovatia M."/>
            <person name="Cooper J."/>
            <person name="Damon W."/>
            <person name="Desjardin D."/>
            <person name="Finy P."/>
            <person name="Geml J."/>
            <person name="Haridas S."/>
            <person name="Hughes K."/>
            <person name="Justo A."/>
            <person name="Karasinski D."/>
            <person name="Kautmanova I."/>
            <person name="Kiss B."/>
            <person name="Kocsube S."/>
            <person name="Kotiranta H."/>
            <person name="LaButti K.M."/>
            <person name="Lechner B.E."/>
            <person name="Liimatainen K."/>
            <person name="Lipzen A."/>
            <person name="Lukacs Z."/>
            <person name="Mihaltcheva S."/>
            <person name="Morgado L.N."/>
            <person name="Niskanen T."/>
            <person name="Noordeloos M.E."/>
            <person name="Ohm R.A."/>
            <person name="Ortiz-Santana B."/>
            <person name="Ovrebo C."/>
            <person name="Racz N."/>
            <person name="Riley R."/>
            <person name="Savchenko A."/>
            <person name="Shiryaev A."/>
            <person name="Soop K."/>
            <person name="Spirin V."/>
            <person name="Szebenyi C."/>
            <person name="Tomsovsky M."/>
            <person name="Tulloss R.E."/>
            <person name="Uehling J."/>
            <person name="Grigoriev I.V."/>
            <person name="Vagvolgyi C."/>
            <person name="Papp T."/>
            <person name="Martin F.M."/>
            <person name="Miettinen O."/>
            <person name="Hibbett D.S."/>
            <person name="Nagy L.G."/>
        </authorList>
    </citation>
    <scope>NUCLEOTIDE SEQUENCE [LARGE SCALE GENOMIC DNA]</scope>
    <source>
        <strain evidence="2 3">FP101781</strain>
    </source>
</reference>
<dbReference type="OrthoDB" id="3061143at2759"/>